<keyword evidence="3" id="KW-1185">Reference proteome</keyword>
<dbReference type="EMBL" id="MAVT02000401">
    <property type="protein sequence ID" value="POS76156.1"/>
    <property type="molecule type" value="Genomic_DNA"/>
</dbReference>
<evidence type="ECO:0000256" key="1">
    <source>
        <dbReference type="SAM" id="MobiDB-lite"/>
    </source>
</evidence>
<dbReference type="PANTHER" id="PTHR34693">
    <property type="entry name" value="PROTEIN PAR32"/>
    <property type="match status" value="1"/>
</dbReference>
<dbReference type="InterPro" id="IPR053203">
    <property type="entry name" value="Cisplatin_resist-associated"/>
</dbReference>
<dbReference type="OrthoDB" id="3063476at2759"/>
<protein>
    <submittedName>
        <fullName evidence="2">Uncharacterized protein</fullName>
    </submittedName>
</protein>
<name>A0A2P5I102_DIAHE</name>
<dbReference type="InterPro" id="IPR022024">
    <property type="entry name" value="DUF3602"/>
</dbReference>
<dbReference type="InParanoid" id="A0A2P5I102"/>
<organism evidence="2 3">
    <name type="scientific">Diaporthe helianthi</name>
    <dbReference type="NCBI Taxonomy" id="158607"/>
    <lineage>
        <taxon>Eukaryota</taxon>
        <taxon>Fungi</taxon>
        <taxon>Dikarya</taxon>
        <taxon>Ascomycota</taxon>
        <taxon>Pezizomycotina</taxon>
        <taxon>Sordariomycetes</taxon>
        <taxon>Sordariomycetidae</taxon>
        <taxon>Diaporthales</taxon>
        <taxon>Diaporthaceae</taxon>
        <taxon>Diaporthe</taxon>
    </lineage>
</organism>
<gene>
    <name evidence="2" type="ORF">DHEL01_v205455</name>
</gene>
<sequence length="136" mass="14149">MTGGQHNISSGRGGAGNFVDSTKSPKIQPADLETPTLKTTVVTTGRGGAGNMAANVDPKETRARQDVNPVVRRQSQGAQHSGRGGAGNFHTDNEIEHVLGPLIDTGAGEKPESLTQRAQNLLGLGKKGDKQQPTKS</sequence>
<evidence type="ECO:0000313" key="3">
    <source>
        <dbReference type="Proteomes" id="UP000094444"/>
    </source>
</evidence>
<dbReference type="AlphaFoldDB" id="A0A2P5I102"/>
<evidence type="ECO:0000313" key="2">
    <source>
        <dbReference type="EMBL" id="POS76156.1"/>
    </source>
</evidence>
<dbReference type="PANTHER" id="PTHR34693:SF1">
    <property type="entry name" value="PROTEIN PAR32"/>
    <property type="match status" value="1"/>
</dbReference>
<comment type="caution">
    <text evidence="2">The sequence shown here is derived from an EMBL/GenBank/DDBJ whole genome shotgun (WGS) entry which is preliminary data.</text>
</comment>
<feature type="compositionally biased region" description="Basic and acidic residues" evidence="1">
    <location>
        <begin position="126"/>
        <end position="136"/>
    </location>
</feature>
<proteinExistence type="predicted"/>
<dbReference type="Proteomes" id="UP000094444">
    <property type="component" value="Unassembled WGS sequence"/>
</dbReference>
<reference evidence="2" key="1">
    <citation type="submission" date="2017-09" db="EMBL/GenBank/DDBJ databases">
        <title>Polyketide synthases of a Diaporthe helianthi virulent isolate.</title>
        <authorList>
            <person name="Baroncelli R."/>
        </authorList>
    </citation>
    <scope>NUCLEOTIDE SEQUENCE [LARGE SCALE GENOMIC DNA]</scope>
    <source>
        <strain evidence="2">7/96</strain>
    </source>
</reference>
<accession>A0A2P5I102</accession>
<dbReference type="Pfam" id="PF12223">
    <property type="entry name" value="DUF3602"/>
    <property type="match status" value="1"/>
</dbReference>
<feature type="compositionally biased region" description="Low complexity" evidence="1">
    <location>
        <begin position="34"/>
        <end position="44"/>
    </location>
</feature>
<feature type="compositionally biased region" description="Polar residues" evidence="1">
    <location>
        <begin position="1"/>
        <end position="10"/>
    </location>
</feature>
<feature type="region of interest" description="Disordered" evidence="1">
    <location>
        <begin position="1"/>
        <end position="136"/>
    </location>
</feature>